<evidence type="ECO:0000256" key="1">
    <source>
        <dbReference type="SAM" id="MobiDB-lite"/>
    </source>
</evidence>
<organism evidence="2 3">
    <name type="scientific">Trypanosoma rangeli SC58</name>
    <dbReference type="NCBI Taxonomy" id="429131"/>
    <lineage>
        <taxon>Eukaryota</taxon>
        <taxon>Discoba</taxon>
        <taxon>Euglenozoa</taxon>
        <taxon>Kinetoplastea</taxon>
        <taxon>Metakinetoplastina</taxon>
        <taxon>Trypanosomatida</taxon>
        <taxon>Trypanosomatidae</taxon>
        <taxon>Trypanosoma</taxon>
        <taxon>Herpetosoma</taxon>
    </lineage>
</organism>
<dbReference type="VEuPathDB" id="TriTrypDB:TRSC58_02692"/>
<feature type="compositionally biased region" description="Polar residues" evidence="1">
    <location>
        <begin position="206"/>
        <end position="222"/>
    </location>
</feature>
<dbReference type="Proteomes" id="UP000031737">
    <property type="component" value="Unassembled WGS sequence"/>
</dbReference>
<accession>A0A061J5J9</accession>
<feature type="compositionally biased region" description="Low complexity" evidence="1">
    <location>
        <begin position="188"/>
        <end position="200"/>
    </location>
</feature>
<comment type="caution">
    <text evidence="2">The sequence shown here is derived from an EMBL/GenBank/DDBJ whole genome shotgun (WGS) entry which is preliminary data.</text>
</comment>
<feature type="region of interest" description="Disordered" evidence="1">
    <location>
        <begin position="179"/>
        <end position="251"/>
    </location>
</feature>
<feature type="region of interest" description="Disordered" evidence="1">
    <location>
        <begin position="427"/>
        <end position="468"/>
    </location>
</feature>
<dbReference type="EMBL" id="AUPL01002692">
    <property type="protein sequence ID" value="ESL09585.1"/>
    <property type="molecule type" value="Genomic_DNA"/>
</dbReference>
<reference evidence="2 3" key="1">
    <citation type="submission" date="2013-07" db="EMBL/GenBank/DDBJ databases">
        <authorList>
            <person name="Stoco P.H."/>
            <person name="Wagner G."/>
            <person name="Gerber A."/>
            <person name="Zaha A."/>
            <person name="Thompson C."/>
            <person name="Bartholomeu D.C."/>
            <person name="Luckemeyer D.D."/>
            <person name="Bahia D."/>
            <person name="Loreto E."/>
            <person name="Prestes E.B."/>
            <person name="Lima F.M."/>
            <person name="Rodrigues-Luiz G."/>
            <person name="Vallejo G.A."/>
            <person name="Filho J.F."/>
            <person name="Monteiro K.M."/>
            <person name="Tyler K.M."/>
            <person name="de Almeida L.G."/>
            <person name="Ortiz M.F."/>
            <person name="Siervo M.A."/>
            <person name="de Moraes M.H."/>
            <person name="Cunha O.L."/>
            <person name="Mendonca-Neto R."/>
            <person name="Silva R."/>
            <person name="Teixeira S.M."/>
            <person name="Murta S.M."/>
            <person name="Sincero T.C."/>
            <person name="Mendes T.A."/>
            <person name="Urmenyi T.P."/>
            <person name="Silva V.G."/>
            <person name="da Rocha W.D."/>
            <person name="Andersson B."/>
            <person name="Romanha A.J."/>
            <person name="Steindel M."/>
            <person name="de Vasconcelos A.T."/>
            <person name="Grisard E.C."/>
        </authorList>
    </citation>
    <scope>NUCLEOTIDE SEQUENCE [LARGE SCALE GENOMIC DNA]</scope>
    <source>
        <strain evidence="2 3">SC58</strain>
    </source>
</reference>
<feature type="compositionally biased region" description="Polar residues" evidence="1">
    <location>
        <begin position="237"/>
        <end position="250"/>
    </location>
</feature>
<sequence>MDAVGPIRECGDAAVAGDPTAPTCDMETTESPPPLPAPASSPATSSRSARADVEDASPRDDAAMEESGVRRSAAVSMFHCGAGSVFTCLEGSMLGETVLLSQSTQRRLYTMSPSVVAPGAAPPAPLDTINNSNSDSSAQKNQYCTDVPSITVSLANSINDGPGPWRRVQLVQLPASNVAGGSPMPMIPAGAASDAATPADQLKQHPVQTNSGTSPETSNSERNVAASVTDGDRTPQREASPSRPQSSVCSTGDALRQLDFSGMSNSMSFRPPVACPILADLPKGSPLVFDGSLKSTTPTRATPVVTAALRQPKPPRTSRGIPMAGAQFVSTFCKRRSSFAPGSGLPFSRGVVGGSGGNVLRTSAIGHTYADPLDTASVAKRHMPPVASVPDTGVLEPWLPLGHEPDVPAAEAPGWVPLGLGLQPLEQSSNGLASAPASTVAGDKDGDAEDNSAGRRSPSPARFEVTGSGFSVSEEGGISFCGSHSMAMMERTVLEMNLKWGSISASVPSPANNQVTGAAGAAEEDPAVLTPVTCKDVADQAPVERRPLSL</sequence>
<name>A0A061J5J9_TRYRA</name>
<feature type="compositionally biased region" description="Basic and acidic residues" evidence="1">
    <location>
        <begin position="49"/>
        <end position="62"/>
    </location>
</feature>
<feature type="region of interest" description="Disordered" evidence="1">
    <location>
        <begin position="1"/>
        <end position="68"/>
    </location>
</feature>
<dbReference type="AlphaFoldDB" id="A0A061J5J9"/>
<gene>
    <name evidence="2" type="ORF">TRSC58_02692</name>
</gene>
<keyword evidence="3" id="KW-1185">Reference proteome</keyword>
<dbReference type="OrthoDB" id="243889at2759"/>
<protein>
    <submittedName>
        <fullName evidence="2">Uncharacterized protein</fullName>
    </submittedName>
</protein>
<proteinExistence type="predicted"/>
<evidence type="ECO:0000313" key="3">
    <source>
        <dbReference type="Proteomes" id="UP000031737"/>
    </source>
</evidence>
<evidence type="ECO:0000313" key="2">
    <source>
        <dbReference type="EMBL" id="ESL09585.1"/>
    </source>
</evidence>